<dbReference type="PROSITE" id="PS51663">
    <property type="entry name" value="STATHMIN_3"/>
    <property type="match status" value="1"/>
</dbReference>
<evidence type="ECO:0000313" key="3">
    <source>
        <dbReference type="RefSeq" id="XP_005355162.1"/>
    </source>
</evidence>
<dbReference type="SUPFAM" id="SSF101494">
    <property type="entry name" value="Stathmin"/>
    <property type="match status" value="1"/>
</dbReference>
<dbReference type="RefSeq" id="XP_005355162.1">
    <property type="nucleotide sequence ID" value="XM_005355105.3"/>
</dbReference>
<feature type="compositionally biased region" description="Basic and acidic residues" evidence="1">
    <location>
        <begin position="22"/>
        <end position="36"/>
    </location>
</feature>
<sequence>MGCGPSQQAGDRSQNRVPSPRKGWEEGSKASDRVTSSKENCSPKTEAAWPKDTADNAENLDQQTHIGSLPGTIPESSPPPNEINGRVNSDPVANGIINKPQLLESWERPKSSDILEELIVQGIIQSRSKVFRDGESYDVMVDTTEKPLRKPPARLKKLKVKKEVKDFTIQDIEEKMQAAEERRKTKKEEIRKRLRSDRLLSAANSSDAAEPGRAEAPFAEGLPGVSTPASQRSYTQEGEPRKRKKSGNDVAQMNRVDSYAGLGTVESDMYYNREDDIF</sequence>
<organism evidence="2 3">
    <name type="scientific">Microtus ochrogaster</name>
    <name type="common">Prairie vole</name>
    <dbReference type="NCBI Taxonomy" id="79684"/>
    <lineage>
        <taxon>Eukaryota</taxon>
        <taxon>Metazoa</taxon>
        <taxon>Chordata</taxon>
        <taxon>Craniata</taxon>
        <taxon>Vertebrata</taxon>
        <taxon>Euteleostomi</taxon>
        <taxon>Mammalia</taxon>
        <taxon>Eutheria</taxon>
        <taxon>Euarchontoglires</taxon>
        <taxon>Glires</taxon>
        <taxon>Rodentia</taxon>
        <taxon>Myomorpha</taxon>
        <taxon>Muroidea</taxon>
        <taxon>Cricetidae</taxon>
        <taxon>Arvicolinae</taxon>
        <taxon>Microtus</taxon>
    </lineage>
</organism>
<accession>A0ABM0KY77</accession>
<protein>
    <submittedName>
        <fullName evidence="3">Stathmin domain-containing protein 1</fullName>
    </submittedName>
</protein>
<feature type="region of interest" description="Disordered" evidence="1">
    <location>
        <begin position="1"/>
        <end position="98"/>
    </location>
</feature>
<proteinExistence type="predicted"/>
<name>A0ABM0KY77_MICOH</name>
<gene>
    <name evidence="3" type="primary">Stmnd1</name>
</gene>
<evidence type="ECO:0000256" key="1">
    <source>
        <dbReference type="SAM" id="MobiDB-lite"/>
    </source>
</evidence>
<dbReference type="InterPro" id="IPR000956">
    <property type="entry name" value="Stathmin_fam"/>
</dbReference>
<keyword evidence="2" id="KW-1185">Reference proteome</keyword>
<dbReference type="Pfam" id="PF00836">
    <property type="entry name" value="Stathmin"/>
    <property type="match status" value="1"/>
</dbReference>
<feature type="compositionally biased region" description="Polar residues" evidence="1">
    <location>
        <begin position="1"/>
        <end position="17"/>
    </location>
</feature>
<dbReference type="PANTHER" id="PTHR10104:SF20">
    <property type="entry name" value="STATHMIN DOMAIN-CONTAINING PROTEIN 1"/>
    <property type="match status" value="1"/>
</dbReference>
<dbReference type="GeneID" id="101997168"/>
<feature type="compositionally biased region" description="Basic and acidic residues" evidence="1">
    <location>
        <begin position="178"/>
        <end position="191"/>
    </location>
</feature>
<feature type="compositionally biased region" description="Polar residues" evidence="1">
    <location>
        <begin position="227"/>
        <end position="236"/>
    </location>
</feature>
<reference evidence="3" key="1">
    <citation type="submission" date="2025-08" db="UniProtKB">
        <authorList>
            <consortium name="RefSeq"/>
        </authorList>
    </citation>
    <scope>IDENTIFICATION</scope>
</reference>
<dbReference type="InterPro" id="IPR036002">
    <property type="entry name" value="Stathmin_sf"/>
</dbReference>
<dbReference type="PANTHER" id="PTHR10104">
    <property type="entry name" value="STATHMIN"/>
    <property type="match status" value="1"/>
</dbReference>
<dbReference type="Proteomes" id="UP000694915">
    <property type="component" value="Chromosome 16"/>
</dbReference>
<feature type="region of interest" description="Disordered" evidence="1">
    <location>
        <begin position="178"/>
        <end position="265"/>
    </location>
</feature>
<evidence type="ECO:0000313" key="2">
    <source>
        <dbReference type="Proteomes" id="UP000694915"/>
    </source>
</evidence>